<name>A0A166LCF1_COLIC</name>
<comment type="caution">
    <text evidence="1">The sequence shown here is derived from an EMBL/GenBank/DDBJ whole genome shotgun (WGS) entry which is preliminary data.</text>
</comment>
<dbReference type="InterPro" id="IPR014752">
    <property type="entry name" value="Arrestin-like_C"/>
</dbReference>
<protein>
    <submittedName>
        <fullName evidence="1">Arrestin domain-containing protein</fullName>
    </submittedName>
</protein>
<dbReference type="PANTHER" id="PTHR31904:SF1">
    <property type="entry name" value="BYPASS OF STOP CODON PROTEIN 5-RELATED"/>
    <property type="match status" value="1"/>
</dbReference>
<evidence type="ECO:0000313" key="1">
    <source>
        <dbReference type="EMBL" id="KZL63355.1"/>
    </source>
</evidence>
<reference evidence="1 2" key="1">
    <citation type="submission" date="2015-06" db="EMBL/GenBank/DDBJ databases">
        <title>Survival trade-offs in plant roots during colonization by closely related pathogenic and mutualistic fungi.</title>
        <authorList>
            <person name="Hacquard S."/>
            <person name="Kracher B."/>
            <person name="Hiruma K."/>
            <person name="Weinman A."/>
            <person name="Muench P."/>
            <person name="Garrido Oter R."/>
            <person name="Ver Loren van Themaat E."/>
            <person name="Dallerey J.-F."/>
            <person name="Damm U."/>
            <person name="Henrissat B."/>
            <person name="Lespinet O."/>
            <person name="Thon M."/>
            <person name="Kemen E."/>
            <person name="McHardy A.C."/>
            <person name="Schulze-Lefert P."/>
            <person name="O'Connell R.J."/>
        </authorList>
    </citation>
    <scope>NUCLEOTIDE SEQUENCE [LARGE SCALE GENOMIC DNA]</scope>
    <source>
        <strain evidence="1 2">MAFF 238704</strain>
    </source>
</reference>
<dbReference type="EMBL" id="LFIW01002819">
    <property type="protein sequence ID" value="KZL63355.1"/>
    <property type="molecule type" value="Genomic_DNA"/>
</dbReference>
<dbReference type="Gene3D" id="2.60.40.640">
    <property type="match status" value="1"/>
</dbReference>
<organism evidence="1 2">
    <name type="scientific">Colletotrichum incanum</name>
    <name type="common">Soybean anthracnose fungus</name>
    <dbReference type="NCBI Taxonomy" id="1573173"/>
    <lineage>
        <taxon>Eukaryota</taxon>
        <taxon>Fungi</taxon>
        <taxon>Dikarya</taxon>
        <taxon>Ascomycota</taxon>
        <taxon>Pezizomycotina</taxon>
        <taxon>Sordariomycetes</taxon>
        <taxon>Hypocreomycetidae</taxon>
        <taxon>Glomerellales</taxon>
        <taxon>Glomerellaceae</taxon>
        <taxon>Colletotrichum</taxon>
        <taxon>Colletotrichum spaethianum species complex</taxon>
    </lineage>
</organism>
<dbReference type="STRING" id="1573173.A0A166LCF1"/>
<dbReference type="Proteomes" id="UP000076584">
    <property type="component" value="Unassembled WGS sequence"/>
</dbReference>
<gene>
    <name evidence="1" type="ORF">CI238_10508</name>
</gene>
<dbReference type="AlphaFoldDB" id="A0A166LCF1"/>
<sequence length="400" mass="44927">MPKITLDIKIEDHYSSKVYTSGSHVTGVVAVCSDTNLPFHCIQITLVGTARTRVDMLPVPKITNDVFLNLDMPITKTSHSPGQTFIARQTNEVRFDFTVPHMLHKDPCDSISGEHSHDQHMRLPPTLGSWEKDDMSPTMAQVEYQVVARVLHKFSSNHKDTIEASQPIKVLPAFPEDPPLGVNDRDARYNLSRTKSVRRNLLSVKKDQIIIRASQPEAVHISIGGYQLPSSQPSITLDCTFESSSAVSFPPEITLGQIKLEAQTWFTGTPMKVVPDLGNPRDTAGLRHELRYSTNVKLSTTDTGVILWHKDNGEEEQKLNTWRSKTKIPIRLPTVHKMFLPTFYSCFIARSYILHVSVNYSGSKTNLSVPLQIASQSVYPRVSEPEIEDLPSFQASLTWR</sequence>
<proteinExistence type="predicted"/>
<dbReference type="PANTHER" id="PTHR31904">
    <property type="entry name" value="BYPASS OF STOP CODON PROTEIN 5-RELATED"/>
    <property type="match status" value="1"/>
</dbReference>
<keyword evidence="2" id="KW-1185">Reference proteome</keyword>
<dbReference type="InterPro" id="IPR039634">
    <property type="entry name" value="Bul1-like"/>
</dbReference>
<evidence type="ECO:0000313" key="2">
    <source>
        <dbReference type="Proteomes" id="UP000076584"/>
    </source>
</evidence>
<accession>A0A166LCF1</accession>